<dbReference type="Gene3D" id="1.10.10.10">
    <property type="entry name" value="Winged helix-like DNA-binding domain superfamily/Winged helix DNA-binding domain"/>
    <property type="match status" value="1"/>
</dbReference>
<name>A0ABY4M4Y4_9ACTN</name>
<dbReference type="Proteomes" id="UP000830115">
    <property type="component" value="Chromosome"/>
</dbReference>
<sequence>MSRPASRLEASGLTRRDLCPKDRRGVCSVITDEGRDVPDKARPTHDRALHAALDAAAADGHLGPLVESLRA</sequence>
<dbReference type="InterPro" id="IPR036390">
    <property type="entry name" value="WH_DNA-bd_sf"/>
</dbReference>
<keyword evidence="2" id="KW-1185">Reference proteome</keyword>
<accession>A0ABY4M4Y4</accession>
<gene>
    <name evidence="1" type="ORF">K9S39_14115</name>
</gene>
<proteinExistence type="predicted"/>
<evidence type="ECO:0000313" key="1">
    <source>
        <dbReference type="EMBL" id="UQA92817.1"/>
    </source>
</evidence>
<dbReference type="InterPro" id="IPR036388">
    <property type="entry name" value="WH-like_DNA-bd_sf"/>
</dbReference>
<dbReference type="RefSeq" id="WP_248863679.1">
    <property type="nucleotide sequence ID" value="NZ_CP086322.1"/>
</dbReference>
<reference evidence="1" key="1">
    <citation type="submission" date="2021-10" db="EMBL/GenBank/DDBJ databases">
        <title>Streptomyces nigrumlapis sp.nov.,an antimicrobial producing actinobacterium isolated from Black Gobi rocks.</title>
        <authorList>
            <person name="Wen Y."/>
            <person name="Zhang W."/>
            <person name="Liu X.G."/>
        </authorList>
    </citation>
    <scope>NUCLEOTIDE SEQUENCE</scope>
    <source>
        <strain evidence="1">ST13-2-2</strain>
    </source>
</reference>
<organism evidence="1 2">
    <name type="scientific">Streptomyces halobius</name>
    <dbReference type="NCBI Taxonomy" id="2879846"/>
    <lineage>
        <taxon>Bacteria</taxon>
        <taxon>Bacillati</taxon>
        <taxon>Actinomycetota</taxon>
        <taxon>Actinomycetes</taxon>
        <taxon>Kitasatosporales</taxon>
        <taxon>Streptomycetaceae</taxon>
        <taxon>Streptomyces</taxon>
    </lineage>
</organism>
<evidence type="ECO:0008006" key="3">
    <source>
        <dbReference type="Google" id="ProtNLM"/>
    </source>
</evidence>
<evidence type="ECO:0000313" key="2">
    <source>
        <dbReference type="Proteomes" id="UP000830115"/>
    </source>
</evidence>
<dbReference type="EMBL" id="CP086322">
    <property type="protein sequence ID" value="UQA92817.1"/>
    <property type="molecule type" value="Genomic_DNA"/>
</dbReference>
<protein>
    <recommendedName>
        <fullName evidence="3">MarR family transcriptional regulator</fullName>
    </recommendedName>
</protein>
<dbReference type="SUPFAM" id="SSF46785">
    <property type="entry name" value="Winged helix' DNA-binding domain"/>
    <property type="match status" value="1"/>
</dbReference>